<dbReference type="RefSeq" id="WP_157720457.1">
    <property type="nucleotide sequence ID" value="NZ_LT629709.1"/>
</dbReference>
<sequence length="47" mass="5398">MQQQPGLNRSVFQAVYERFCDRDVSRSTRYRILTSADAQAALLHGLQ</sequence>
<reference evidence="1 2" key="1">
    <citation type="submission" date="2016-10" db="EMBL/GenBank/DDBJ databases">
        <authorList>
            <person name="de Groot N.N."/>
        </authorList>
    </citation>
    <scope>NUCLEOTIDE SEQUENCE [LARGE SCALE GENOMIC DNA]</scope>
    <source>
        <strain evidence="1 2">BS3776</strain>
    </source>
</reference>
<accession>A0A1H0TJ22</accession>
<gene>
    <name evidence="1" type="ORF">SAMN04490202_4760</name>
</gene>
<dbReference type="AlphaFoldDB" id="A0A1H0TJ22"/>
<protein>
    <recommendedName>
        <fullName evidence="3">Integrase</fullName>
    </recommendedName>
</protein>
<evidence type="ECO:0008006" key="3">
    <source>
        <dbReference type="Google" id="ProtNLM"/>
    </source>
</evidence>
<evidence type="ECO:0000313" key="2">
    <source>
        <dbReference type="Proteomes" id="UP000198549"/>
    </source>
</evidence>
<proteinExistence type="predicted"/>
<name>A0A1H0TJ22_PSERE</name>
<dbReference type="Proteomes" id="UP000198549">
    <property type="component" value="Chromosome I"/>
</dbReference>
<dbReference type="EMBL" id="LT629709">
    <property type="protein sequence ID" value="SDP54047.1"/>
    <property type="molecule type" value="Genomic_DNA"/>
</dbReference>
<organism evidence="1 2">
    <name type="scientific">Pseudomonas reinekei</name>
    <dbReference type="NCBI Taxonomy" id="395598"/>
    <lineage>
        <taxon>Bacteria</taxon>
        <taxon>Pseudomonadati</taxon>
        <taxon>Pseudomonadota</taxon>
        <taxon>Gammaproteobacteria</taxon>
        <taxon>Pseudomonadales</taxon>
        <taxon>Pseudomonadaceae</taxon>
        <taxon>Pseudomonas</taxon>
    </lineage>
</organism>
<evidence type="ECO:0000313" key="1">
    <source>
        <dbReference type="EMBL" id="SDP54047.1"/>
    </source>
</evidence>